<organism evidence="2 3">
    <name type="scientific">Rhizodiscina lignyota</name>
    <dbReference type="NCBI Taxonomy" id="1504668"/>
    <lineage>
        <taxon>Eukaryota</taxon>
        <taxon>Fungi</taxon>
        <taxon>Dikarya</taxon>
        <taxon>Ascomycota</taxon>
        <taxon>Pezizomycotina</taxon>
        <taxon>Dothideomycetes</taxon>
        <taxon>Pleosporomycetidae</taxon>
        <taxon>Aulographales</taxon>
        <taxon>Rhizodiscinaceae</taxon>
        <taxon>Rhizodiscina</taxon>
    </lineage>
</organism>
<gene>
    <name evidence="2" type="ORF">NA57DRAFT_55969</name>
</gene>
<evidence type="ECO:0000256" key="1">
    <source>
        <dbReference type="SAM" id="MobiDB-lite"/>
    </source>
</evidence>
<dbReference type="EMBL" id="ML978125">
    <property type="protein sequence ID" value="KAF2100038.1"/>
    <property type="molecule type" value="Genomic_DNA"/>
</dbReference>
<dbReference type="AlphaFoldDB" id="A0A9P4IHD7"/>
<name>A0A9P4IHD7_9PEZI</name>
<proteinExistence type="predicted"/>
<reference evidence="2" key="1">
    <citation type="journal article" date="2020" name="Stud. Mycol.">
        <title>101 Dothideomycetes genomes: a test case for predicting lifestyles and emergence of pathogens.</title>
        <authorList>
            <person name="Haridas S."/>
            <person name="Albert R."/>
            <person name="Binder M."/>
            <person name="Bloem J."/>
            <person name="Labutti K."/>
            <person name="Salamov A."/>
            <person name="Andreopoulos B."/>
            <person name="Baker S."/>
            <person name="Barry K."/>
            <person name="Bills G."/>
            <person name="Bluhm B."/>
            <person name="Cannon C."/>
            <person name="Castanera R."/>
            <person name="Culley D."/>
            <person name="Daum C."/>
            <person name="Ezra D."/>
            <person name="Gonzalez J."/>
            <person name="Henrissat B."/>
            <person name="Kuo A."/>
            <person name="Liang C."/>
            <person name="Lipzen A."/>
            <person name="Lutzoni F."/>
            <person name="Magnuson J."/>
            <person name="Mondo S."/>
            <person name="Nolan M."/>
            <person name="Ohm R."/>
            <person name="Pangilinan J."/>
            <person name="Park H.-J."/>
            <person name="Ramirez L."/>
            <person name="Alfaro M."/>
            <person name="Sun H."/>
            <person name="Tritt A."/>
            <person name="Yoshinaga Y."/>
            <person name="Zwiers L.-H."/>
            <person name="Turgeon B."/>
            <person name="Goodwin S."/>
            <person name="Spatafora J."/>
            <person name="Crous P."/>
            <person name="Grigoriev I."/>
        </authorList>
    </citation>
    <scope>NUCLEOTIDE SEQUENCE</scope>
    <source>
        <strain evidence="2">CBS 133067</strain>
    </source>
</reference>
<sequence length="155" mass="18167">MASTMASELLGRNLERRAQLQELSRKLQEQIQQVEQLKPTILNPTEAEHGKIELQEENARLKLELKEQQEEILGLYRVIEKLREENTLLRKDYGKRVTIRAKNNLLKKQVKELERARLRHRRDHSSHSIDSRMTQSSRATPMAEEDSSSDDDHTT</sequence>
<protein>
    <submittedName>
        <fullName evidence="2">Uncharacterized protein</fullName>
    </submittedName>
</protein>
<evidence type="ECO:0000313" key="2">
    <source>
        <dbReference type="EMBL" id="KAF2100038.1"/>
    </source>
</evidence>
<dbReference type="Proteomes" id="UP000799772">
    <property type="component" value="Unassembled WGS sequence"/>
</dbReference>
<keyword evidence="3" id="KW-1185">Reference proteome</keyword>
<feature type="region of interest" description="Disordered" evidence="1">
    <location>
        <begin position="115"/>
        <end position="155"/>
    </location>
</feature>
<evidence type="ECO:0000313" key="3">
    <source>
        <dbReference type="Proteomes" id="UP000799772"/>
    </source>
</evidence>
<comment type="caution">
    <text evidence="2">The sequence shown here is derived from an EMBL/GenBank/DDBJ whole genome shotgun (WGS) entry which is preliminary data.</text>
</comment>
<accession>A0A9P4IHD7</accession>